<organism evidence="1 2">
    <name type="scientific">Paraburkholderia bannensis</name>
    <dbReference type="NCBI Taxonomy" id="765414"/>
    <lineage>
        <taxon>Bacteria</taxon>
        <taxon>Pseudomonadati</taxon>
        <taxon>Pseudomonadota</taxon>
        <taxon>Betaproteobacteria</taxon>
        <taxon>Burkholderiales</taxon>
        <taxon>Burkholderiaceae</taxon>
        <taxon>Paraburkholderia</taxon>
    </lineage>
</organism>
<dbReference type="EMBL" id="JACHBW010000011">
    <property type="protein sequence ID" value="MBB6104212.1"/>
    <property type="molecule type" value="Genomic_DNA"/>
</dbReference>
<protein>
    <submittedName>
        <fullName evidence="1">Uncharacterized protein</fullName>
    </submittedName>
</protein>
<gene>
    <name evidence="1" type="ORF">F4827_004071</name>
</gene>
<dbReference type="AlphaFoldDB" id="A0A7W9TZF7"/>
<reference evidence="1 2" key="1">
    <citation type="submission" date="2020-08" db="EMBL/GenBank/DDBJ databases">
        <title>Above-ground endophytic microbial communities from plants in different locations in the United States.</title>
        <authorList>
            <person name="Frank C."/>
        </authorList>
    </citation>
    <scope>NUCLEOTIDE SEQUENCE [LARGE SCALE GENOMIC DNA]</scope>
    <source>
        <strain evidence="1 2">WP4_2_2</strain>
    </source>
</reference>
<keyword evidence="2" id="KW-1185">Reference proteome</keyword>
<evidence type="ECO:0000313" key="1">
    <source>
        <dbReference type="EMBL" id="MBB6104212.1"/>
    </source>
</evidence>
<accession>A0A7W9TZF7</accession>
<name>A0A7W9TZF7_9BURK</name>
<dbReference type="Proteomes" id="UP000571554">
    <property type="component" value="Unassembled WGS sequence"/>
</dbReference>
<sequence>MDIRKERESVSAYFTYLDPCAMNKKGARPPSITWRLS</sequence>
<evidence type="ECO:0000313" key="2">
    <source>
        <dbReference type="Proteomes" id="UP000571554"/>
    </source>
</evidence>
<proteinExistence type="predicted"/>
<comment type="caution">
    <text evidence="1">The sequence shown here is derived from an EMBL/GenBank/DDBJ whole genome shotgun (WGS) entry which is preliminary data.</text>
</comment>